<dbReference type="InterPro" id="IPR011659">
    <property type="entry name" value="WD40"/>
</dbReference>
<dbReference type="SUPFAM" id="SSF51338">
    <property type="entry name" value="Composite domain of metallo-dependent hydrolases"/>
    <property type="match status" value="1"/>
</dbReference>
<dbReference type="Proteomes" id="UP001057520">
    <property type="component" value="Chromosome"/>
</dbReference>
<name>A0ABY4ZZN1_9CAUL</name>
<evidence type="ECO:0000313" key="2">
    <source>
        <dbReference type="EMBL" id="USQ98272.1"/>
    </source>
</evidence>
<dbReference type="PANTHER" id="PTHR43135:SF3">
    <property type="entry name" value="ALPHA-D-RIBOSE 1-METHYLPHOSPHONATE 5-TRIPHOSPHATE DIPHOSPHATASE"/>
    <property type="match status" value="1"/>
</dbReference>
<organism evidence="2 3">
    <name type="scientific">Caulobacter segnis</name>
    <dbReference type="NCBI Taxonomy" id="88688"/>
    <lineage>
        <taxon>Bacteria</taxon>
        <taxon>Pseudomonadati</taxon>
        <taxon>Pseudomonadota</taxon>
        <taxon>Alphaproteobacteria</taxon>
        <taxon>Caulobacterales</taxon>
        <taxon>Caulobacteraceae</taxon>
        <taxon>Caulobacter</taxon>
    </lineage>
</organism>
<gene>
    <name evidence="2" type="ORF">MZV50_12330</name>
</gene>
<dbReference type="Pfam" id="PF01979">
    <property type="entry name" value="Amidohydro_1"/>
    <property type="match status" value="1"/>
</dbReference>
<dbReference type="InterPro" id="IPR032466">
    <property type="entry name" value="Metal_Hydrolase"/>
</dbReference>
<dbReference type="Pfam" id="PF07676">
    <property type="entry name" value="PD40"/>
    <property type="match status" value="5"/>
</dbReference>
<keyword evidence="3" id="KW-1185">Reference proteome</keyword>
<dbReference type="EMBL" id="CP096040">
    <property type="protein sequence ID" value="USQ98272.1"/>
    <property type="molecule type" value="Genomic_DNA"/>
</dbReference>
<dbReference type="Gene3D" id="3.20.20.140">
    <property type="entry name" value="Metal-dependent hydrolases"/>
    <property type="match status" value="1"/>
</dbReference>
<dbReference type="PANTHER" id="PTHR43135">
    <property type="entry name" value="ALPHA-D-RIBOSE 1-METHYLPHOSPHONATE 5-TRIPHOSPHATE DIPHOSPHATASE"/>
    <property type="match status" value="1"/>
</dbReference>
<feature type="domain" description="Amidohydrolase-related" evidence="1">
    <location>
        <begin position="675"/>
        <end position="1002"/>
    </location>
</feature>
<accession>A0ABY4ZZN1</accession>
<dbReference type="InterPro" id="IPR011042">
    <property type="entry name" value="6-blade_b-propeller_TolB-like"/>
</dbReference>
<reference evidence="2 3" key="1">
    <citation type="submission" date="2022-04" db="EMBL/GenBank/DDBJ databases">
        <title>Genome sequence of soybean root-associated Caulobacter segnis RL271.</title>
        <authorList>
            <person name="Longley R."/>
            <person name="Bonito G."/>
            <person name="Trigodet F."/>
            <person name="Crosson S."/>
            <person name="Fiebig A."/>
        </authorList>
    </citation>
    <scope>NUCLEOTIDE SEQUENCE [LARGE SCALE GENOMIC DNA]</scope>
    <source>
        <strain evidence="2 3">RL271</strain>
    </source>
</reference>
<dbReference type="SUPFAM" id="SSF69304">
    <property type="entry name" value="Tricorn protease N-terminal domain"/>
    <property type="match status" value="1"/>
</dbReference>
<dbReference type="InterPro" id="IPR011059">
    <property type="entry name" value="Metal-dep_hydrolase_composite"/>
</dbReference>
<dbReference type="Gene3D" id="2.120.10.30">
    <property type="entry name" value="TolB, C-terminal domain"/>
    <property type="match status" value="3"/>
</dbReference>
<dbReference type="InterPro" id="IPR051781">
    <property type="entry name" value="Metallo-dep_Hydrolase"/>
</dbReference>
<dbReference type="InterPro" id="IPR006680">
    <property type="entry name" value="Amidohydro-rel"/>
</dbReference>
<sequence length="1033" mass="111253">MSEATWMQPDVSPDGKTILFNLLGDIYALDAKGGEARPVLTGQAFETAPVFSPDGKSIAFISDRSGVTNLWVADADGSNPRQISREDKLTVFATPVWAPGGAAIYVSRMKHPVLAFELWRFPLDGTEGKVVVKAQPNGEDWDNRVNAMGAAISADGRYVYYARKTGHTWTEKAPPNWSIARRDLQTDVEDVIIQGQGGAMSPALSHDGRFIAYASRWRNQTGLRLRELATGGDRWLAFPIDHDGQEQGYYAGLTPRFTFTADDKALIASVDGKLRRIEIATGAATPIPFTVHAKLGLGPLTRVSQVEETGPVRVRLIQAPSVSPDGKRFAFTALGGLYVQDLKPGSKPDKVKGAPDKAFQPRWSPDGKALVFVTWDPREGGAIWRVPAAGGKAARLTNDGAFYTEPTFSPDGAVVVALKSSQYDRLRRASEASPEWPTDIVRLSSAGGAQQMVAHTSSARLLAFGADPARVRFYSGAGVQSVALDGSDAKPKAEFVGKARAWSQYVGVQVPAEEIKLSPVGDKALVRTASELYLVDVPAAADGKTPEVNLETATSGFVKLTKIGADFFDWADGGKSIVWTVGATLRKIALADVDHAAPGASEAKALAVRAPVEVPRDTPDGVIVLRGATVVTMRGDEVIQNADVVVSGGRIVSVGKAGATPLPKGAVVRDVAGRVITPGFIDAHAHWFDIRRQIQDPQPWSFLVSLSFGITSSLDPQTFTNDQFVYQDMADAGVTLGPRLYSTGPGVFTASRIDSEVEAEDVLKRYRDEYRTRNIKSYMVGDRAQRQYMVEAAKALGMMPTTEGASDLNLNLTHALDGFSGNEHALPVSPLREDVVQLFAQSRTSLVPTLNVLYGGEPPLFDLIITRRPQDEPRLKRFMPPGVMGAKLGDRHWTPPENMSYASFARDALKIQRAGGVVGLGSHSEVQGLGFAWEMQLFASGGATPLETIRAATMGSAEAIGRTHDIGSLEPGKFADLLIFDADPLADIANVEKLGQVMKNGRLYDAATLDEVWPVNRSLPAQWFADEAPPSAK</sequence>
<protein>
    <submittedName>
        <fullName evidence="2">Amidohydrolase family protein</fullName>
    </submittedName>
</protein>
<evidence type="ECO:0000259" key="1">
    <source>
        <dbReference type="Pfam" id="PF01979"/>
    </source>
</evidence>
<dbReference type="Gene3D" id="2.30.40.10">
    <property type="entry name" value="Urease, subunit C, domain 1"/>
    <property type="match status" value="1"/>
</dbReference>
<proteinExistence type="predicted"/>
<evidence type="ECO:0000313" key="3">
    <source>
        <dbReference type="Proteomes" id="UP001057520"/>
    </source>
</evidence>
<dbReference type="SUPFAM" id="SSF82171">
    <property type="entry name" value="DPP6 N-terminal domain-like"/>
    <property type="match status" value="1"/>
</dbReference>
<dbReference type="SUPFAM" id="SSF51556">
    <property type="entry name" value="Metallo-dependent hydrolases"/>
    <property type="match status" value="1"/>
</dbReference>